<accession>A0A6J6IT16</accession>
<keyword evidence="1" id="KW-0812">Transmembrane</keyword>
<reference evidence="2" key="1">
    <citation type="submission" date="2020-05" db="EMBL/GenBank/DDBJ databases">
        <authorList>
            <person name="Chiriac C."/>
            <person name="Salcher M."/>
            <person name="Ghai R."/>
            <person name="Kavagutti S V."/>
        </authorList>
    </citation>
    <scope>NUCLEOTIDE SEQUENCE</scope>
</reference>
<dbReference type="AlphaFoldDB" id="A0A6J6IT16"/>
<keyword evidence="1" id="KW-0472">Membrane</keyword>
<protein>
    <submittedName>
        <fullName evidence="2">Unannotated protein</fullName>
    </submittedName>
</protein>
<feature type="transmembrane region" description="Helical" evidence="1">
    <location>
        <begin position="20"/>
        <end position="41"/>
    </location>
</feature>
<name>A0A6J6IT16_9ZZZZ</name>
<evidence type="ECO:0000256" key="1">
    <source>
        <dbReference type="SAM" id="Phobius"/>
    </source>
</evidence>
<proteinExistence type="predicted"/>
<keyword evidence="1" id="KW-1133">Transmembrane helix</keyword>
<evidence type="ECO:0000313" key="2">
    <source>
        <dbReference type="EMBL" id="CAB4627822.1"/>
    </source>
</evidence>
<dbReference type="EMBL" id="CAEZVD010000137">
    <property type="protein sequence ID" value="CAB4627822.1"/>
    <property type="molecule type" value="Genomic_DNA"/>
</dbReference>
<gene>
    <name evidence="2" type="ORF">UFOPK1909_00984</name>
</gene>
<sequence>MNMQNSHPPRESAISSIGRLALLVGASTIPIAGGPVGVFIAEAYERRSRAQLEGWLSELASKLEKLQIDGFSEAFDQMLNREDFLTVFMESVKLAERTALKEKLAALQNAILNSVTSDQELDIRLMYLRYVEELTTSHLLLLELLDNPRSFYESRGLVWADWMMGGKMTLIREAFPHWDTTFAELLTKDLHARGLVGTATLQGITTPQAMADSSTTSFGQGFIRFISENPSA</sequence>
<organism evidence="2">
    <name type="scientific">freshwater metagenome</name>
    <dbReference type="NCBI Taxonomy" id="449393"/>
    <lineage>
        <taxon>unclassified sequences</taxon>
        <taxon>metagenomes</taxon>
        <taxon>ecological metagenomes</taxon>
    </lineage>
</organism>